<protein>
    <submittedName>
        <fullName evidence="1">Uncharacterized protein</fullName>
    </submittedName>
</protein>
<name>A0A645EJ31_9ZZZZ</name>
<proteinExistence type="predicted"/>
<dbReference type="AlphaFoldDB" id="A0A645EJ31"/>
<reference evidence="1" key="1">
    <citation type="submission" date="2019-08" db="EMBL/GenBank/DDBJ databases">
        <authorList>
            <person name="Kucharzyk K."/>
            <person name="Murdoch R.W."/>
            <person name="Higgins S."/>
            <person name="Loffler F."/>
        </authorList>
    </citation>
    <scope>NUCLEOTIDE SEQUENCE</scope>
</reference>
<gene>
    <name evidence="1" type="ORF">SDC9_148665</name>
</gene>
<dbReference type="EMBL" id="VSSQ01047461">
    <property type="protein sequence ID" value="MPN01456.1"/>
    <property type="molecule type" value="Genomic_DNA"/>
</dbReference>
<evidence type="ECO:0000313" key="1">
    <source>
        <dbReference type="EMBL" id="MPN01456.1"/>
    </source>
</evidence>
<accession>A0A645EJ31</accession>
<organism evidence="1">
    <name type="scientific">bioreactor metagenome</name>
    <dbReference type="NCBI Taxonomy" id="1076179"/>
    <lineage>
        <taxon>unclassified sequences</taxon>
        <taxon>metagenomes</taxon>
        <taxon>ecological metagenomes</taxon>
    </lineage>
</organism>
<comment type="caution">
    <text evidence="1">The sequence shown here is derived from an EMBL/GenBank/DDBJ whole genome shotgun (WGS) entry which is preliminary data.</text>
</comment>
<sequence>MPRPQHDGLPGDFTAGRELQLDITERFVIELVQRIHPAGEPEEFDIFAVGAELVPHRTVGVQLLPEPHDDLVPAAARSAEFEAADKDAAEIDPPI</sequence>